<dbReference type="InterPro" id="IPR036873">
    <property type="entry name" value="Rhodanese-like_dom_sf"/>
</dbReference>
<keyword evidence="3" id="KW-0808">Transferase</keyword>
<dbReference type="PANTHER" id="PTHR30401:SF0">
    <property type="entry name" value="TRNA 2-SELENOURIDINE SYNTHASE"/>
    <property type="match status" value="1"/>
</dbReference>
<sequence length="358" mass="39346">MKDLRVTLDRRHEFDDIIDARTPLEFAEDHLPGAINAPVLGNEERVVIGTLYRESPFEATRLGAAMVARNIARHLDTLFADRPRQWKPLIYCWRGGKRSGAMTTWFDLIGWRARQLEGGYKTYRSWVRDTLAAQPAAFRYIVLTGHTGSGKTRLLQALAAAGAQTLDLEDLAAHRGSLLGALPTRAQPSQKGFDTALVNAFARFDPARPVFVEAESRKIGSITLPDTLLHSIHGGDCVAVHAERASRIAFLLQDYHHLFDAPDALKGQLARLVGLHSKDTIAHWHALIDQGARAALFDALIDQHYDPAYSRSSHAHFSARGAALPFRFEPNAPDSVTQAQDLLAALRYPAAGDPAAAG</sequence>
<dbReference type="PROSITE" id="PS50206">
    <property type="entry name" value="RHODANESE_3"/>
    <property type="match status" value="1"/>
</dbReference>
<dbReference type="GO" id="GO:0016740">
    <property type="term" value="F:transferase activity"/>
    <property type="evidence" value="ECO:0007669"/>
    <property type="project" value="UniProtKB-KW"/>
</dbReference>
<dbReference type="InterPro" id="IPR017582">
    <property type="entry name" value="SelU"/>
</dbReference>
<dbReference type="Pfam" id="PF00581">
    <property type="entry name" value="Rhodanese"/>
    <property type="match status" value="1"/>
</dbReference>
<keyword evidence="4" id="KW-1185">Reference proteome</keyword>
<dbReference type="Gene3D" id="3.40.250.10">
    <property type="entry name" value="Rhodanese-like domain"/>
    <property type="match status" value="1"/>
</dbReference>
<dbReference type="SUPFAM" id="SSF52821">
    <property type="entry name" value="Rhodanese/Cell cycle control phosphatase"/>
    <property type="match status" value="1"/>
</dbReference>
<dbReference type="EMBL" id="JAPMXC010000001">
    <property type="protein sequence ID" value="MCY0387256.1"/>
    <property type="molecule type" value="Genomic_DNA"/>
</dbReference>
<protein>
    <submittedName>
        <fullName evidence="3">tRNA 2-selenouridine(34) synthase MnmH</fullName>
        <ecNumber evidence="3">2.5.1.-</ecNumber>
    </submittedName>
</protein>
<dbReference type="Pfam" id="PF26341">
    <property type="entry name" value="AAA_SelU"/>
    <property type="match status" value="1"/>
</dbReference>
<dbReference type="NCBIfam" id="TIGR03167">
    <property type="entry name" value="tRNA_sel_U_synt"/>
    <property type="match status" value="1"/>
</dbReference>
<reference evidence="3" key="1">
    <citation type="submission" date="2022-11" db="EMBL/GenBank/DDBJ databases">
        <title>Robbsia betulipollinis sp. nov., isolated from pollen of birch (Betula pendula).</title>
        <authorList>
            <person name="Shi H."/>
            <person name="Ambika Manirajan B."/>
            <person name="Ratering S."/>
            <person name="Geissler-Plaum R."/>
            <person name="Schnell S."/>
        </authorList>
    </citation>
    <scope>NUCLEOTIDE SEQUENCE</scope>
    <source>
        <strain evidence="3">Bb-Pol-6</strain>
    </source>
</reference>
<name>A0ABT3ZL58_9BURK</name>
<dbReference type="InterPro" id="IPR058840">
    <property type="entry name" value="AAA_SelU"/>
</dbReference>
<dbReference type="InterPro" id="IPR001763">
    <property type="entry name" value="Rhodanese-like_dom"/>
</dbReference>
<proteinExistence type="predicted"/>
<feature type="domain" description="Rhodanese" evidence="2">
    <location>
        <begin position="17"/>
        <end position="132"/>
    </location>
</feature>
<dbReference type="EC" id="2.5.1.-" evidence="3"/>
<dbReference type="SMART" id="SM00450">
    <property type="entry name" value="RHOD"/>
    <property type="match status" value="1"/>
</dbReference>
<dbReference type="NCBIfam" id="NF008752">
    <property type="entry name" value="PRK11784.1-4"/>
    <property type="match status" value="1"/>
</dbReference>
<dbReference type="RefSeq" id="WP_267847010.1">
    <property type="nucleotide sequence ID" value="NZ_JAPMXC010000001.1"/>
</dbReference>
<gene>
    <name evidence="3" type="primary">mnmH</name>
    <name evidence="3" type="ORF">OVY01_08415</name>
</gene>
<organism evidence="3 4">
    <name type="scientific">Robbsia betulipollinis</name>
    <dbReference type="NCBI Taxonomy" id="2981849"/>
    <lineage>
        <taxon>Bacteria</taxon>
        <taxon>Pseudomonadati</taxon>
        <taxon>Pseudomonadota</taxon>
        <taxon>Betaproteobacteria</taxon>
        <taxon>Burkholderiales</taxon>
        <taxon>Burkholderiaceae</taxon>
        <taxon>Robbsia</taxon>
    </lineage>
</organism>
<dbReference type="NCBIfam" id="NF008750">
    <property type="entry name" value="PRK11784.1-2"/>
    <property type="match status" value="1"/>
</dbReference>
<comment type="caution">
    <text evidence="3">The sequence shown here is derived from an EMBL/GenBank/DDBJ whole genome shotgun (WGS) entry which is preliminary data.</text>
</comment>
<evidence type="ECO:0000256" key="1">
    <source>
        <dbReference type="ARBA" id="ARBA00023266"/>
    </source>
</evidence>
<dbReference type="Proteomes" id="UP001082899">
    <property type="component" value="Unassembled WGS sequence"/>
</dbReference>
<keyword evidence="1" id="KW-0711">Selenium</keyword>
<accession>A0ABT3ZL58</accession>
<evidence type="ECO:0000259" key="2">
    <source>
        <dbReference type="PROSITE" id="PS50206"/>
    </source>
</evidence>
<dbReference type="PANTHER" id="PTHR30401">
    <property type="entry name" value="TRNA 2-SELENOURIDINE SYNTHASE"/>
    <property type="match status" value="1"/>
</dbReference>
<evidence type="ECO:0000313" key="4">
    <source>
        <dbReference type="Proteomes" id="UP001082899"/>
    </source>
</evidence>
<evidence type="ECO:0000313" key="3">
    <source>
        <dbReference type="EMBL" id="MCY0387256.1"/>
    </source>
</evidence>